<dbReference type="GO" id="GO:0140078">
    <property type="term" value="F:class I DNA-(apurinic or apyrimidinic site) endonuclease activity"/>
    <property type="evidence" value="ECO:0007669"/>
    <property type="project" value="UniProtKB-EC"/>
</dbReference>
<dbReference type="Gene3D" id="3.30.310.260">
    <property type="match status" value="1"/>
</dbReference>
<dbReference type="SUPFAM" id="SSF55945">
    <property type="entry name" value="TATA-box binding protein-like"/>
    <property type="match status" value="1"/>
</dbReference>
<evidence type="ECO:0000256" key="4">
    <source>
        <dbReference type="ARBA" id="ARBA00022801"/>
    </source>
</evidence>
<dbReference type="InterPro" id="IPR003265">
    <property type="entry name" value="HhH-GPD_domain"/>
</dbReference>
<dbReference type="PANTHER" id="PTHR10242">
    <property type="entry name" value="8-OXOGUANINE DNA GLYCOSYLASE"/>
    <property type="match status" value="1"/>
</dbReference>
<dbReference type="GO" id="GO:0003684">
    <property type="term" value="F:damaged DNA binding"/>
    <property type="evidence" value="ECO:0007669"/>
    <property type="project" value="InterPro"/>
</dbReference>
<comment type="catalytic activity">
    <reaction evidence="9">
        <text>2'-deoxyribonucleotide-(2'-deoxyribose 5'-phosphate)-2'-deoxyribonucleotide-DNA = a 3'-end 2'-deoxyribonucleotide-(2,3-dehydro-2,3-deoxyribose 5'-phosphate)-DNA + a 5'-end 5'-phospho-2'-deoxyribonucleoside-DNA + H(+)</text>
        <dbReference type="Rhea" id="RHEA:66592"/>
        <dbReference type="Rhea" id="RHEA-COMP:13180"/>
        <dbReference type="Rhea" id="RHEA-COMP:16897"/>
        <dbReference type="Rhea" id="RHEA-COMP:17067"/>
        <dbReference type="ChEBI" id="CHEBI:15378"/>
        <dbReference type="ChEBI" id="CHEBI:136412"/>
        <dbReference type="ChEBI" id="CHEBI:157695"/>
        <dbReference type="ChEBI" id="CHEBI:167181"/>
        <dbReference type="EC" id="4.2.99.18"/>
    </reaction>
</comment>
<accession>A0A2N0UYQ0</accession>
<evidence type="ECO:0000256" key="1">
    <source>
        <dbReference type="ARBA" id="ARBA00010679"/>
    </source>
</evidence>
<dbReference type="Pfam" id="PF00730">
    <property type="entry name" value="HhH-GPD"/>
    <property type="match status" value="1"/>
</dbReference>
<dbReference type="InterPro" id="IPR052054">
    <property type="entry name" value="Oxidative_DNA_repair_enzyme"/>
</dbReference>
<dbReference type="GO" id="GO:0006284">
    <property type="term" value="P:base-excision repair"/>
    <property type="evidence" value="ECO:0007669"/>
    <property type="project" value="InterPro"/>
</dbReference>
<keyword evidence="7" id="KW-0511">Multifunctional enzyme</keyword>
<dbReference type="EMBL" id="NNSR01000032">
    <property type="protein sequence ID" value="PKD32117.1"/>
    <property type="molecule type" value="Genomic_DNA"/>
</dbReference>
<comment type="similarity">
    <text evidence="1">Belongs to the type-1 OGG1 family.</text>
</comment>
<sequence length="279" mass="31908">MECIELNNKIKVTDVHDLNLAQTLDCGQSFRWKPQADGSFHGVAYGKSVSVKLDKTDMYIENATADDFKNIWYSYFDFALDYRKIREEISTIHPVLNEAAKYAPGIRILRQEPFETLCTFIISQNNNIKRIKGIVERLCENFGTRLADGEYAFPTAETLATLSPDDLAPLRAGFRNRYIIDASQKVSSGDVNLNSCFTLDYEDARTELMKITGVGKKVADCTLLFGMHRIEAFPIDVWMKRAMEKLFPNMSGDDFGQYAGIAQQYIFHYSRMHPELFEK</sequence>
<evidence type="ECO:0000313" key="12">
    <source>
        <dbReference type="Proteomes" id="UP000233425"/>
    </source>
</evidence>
<keyword evidence="6" id="KW-0456">Lyase</keyword>
<dbReference type="SMART" id="SM00478">
    <property type="entry name" value="ENDO3c"/>
    <property type="match status" value="1"/>
</dbReference>
<dbReference type="PANTHER" id="PTHR10242:SF2">
    <property type="entry name" value="N-GLYCOSYLASE_DNA LYASE"/>
    <property type="match status" value="1"/>
</dbReference>
<dbReference type="GO" id="GO:0008534">
    <property type="term" value="F:oxidized purine nucleobase lesion DNA N-glycosylase activity"/>
    <property type="evidence" value="ECO:0007669"/>
    <property type="project" value="InterPro"/>
</dbReference>
<dbReference type="InterPro" id="IPR023170">
    <property type="entry name" value="HhH_base_excis_C"/>
</dbReference>
<evidence type="ECO:0000313" key="11">
    <source>
        <dbReference type="EMBL" id="PKD32117.1"/>
    </source>
</evidence>
<dbReference type="RefSeq" id="WP_101028690.1">
    <property type="nucleotide sequence ID" value="NZ_CABMMZ010000032.1"/>
</dbReference>
<evidence type="ECO:0000256" key="6">
    <source>
        <dbReference type="ARBA" id="ARBA00023239"/>
    </source>
</evidence>
<evidence type="ECO:0000256" key="7">
    <source>
        <dbReference type="ARBA" id="ARBA00023268"/>
    </source>
</evidence>
<gene>
    <name evidence="11" type="primary">alkA</name>
    <name evidence="11" type="ORF">RBATCC27255_00604</name>
</gene>
<comment type="caution">
    <text evidence="11">The sequence shown here is derived from an EMBL/GenBank/DDBJ whole genome shotgun (WGS) entry which is preliminary data.</text>
</comment>
<evidence type="ECO:0000256" key="9">
    <source>
        <dbReference type="ARBA" id="ARBA00044632"/>
    </source>
</evidence>
<dbReference type="EC" id="4.2.99.18" evidence="2"/>
<evidence type="ECO:0000256" key="8">
    <source>
        <dbReference type="ARBA" id="ARBA00023295"/>
    </source>
</evidence>
<dbReference type="CDD" id="cd00056">
    <property type="entry name" value="ENDO3c"/>
    <property type="match status" value="1"/>
</dbReference>
<evidence type="ECO:0000256" key="3">
    <source>
        <dbReference type="ARBA" id="ARBA00022763"/>
    </source>
</evidence>
<evidence type="ECO:0000259" key="10">
    <source>
        <dbReference type="SMART" id="SM00478"/>
    </source>
</evidence>
<keyword evidence="5" id="KW-0234">DNA repair</keyword>
<dbReference type="AlphaFoldDB" id="A0A2N0UYQ0"/>
<dbReference type="Pfam" id="PF07934">
    <property type="entry name" value="OGG_N"/>
    <property type="match status" value="1"/>
</dbReference>
<dbReference type="SUPFAM" id="SSF48150">
    <property type="entry name" value="DNA-glycosylase"/>
    <property type="match status" value="1"/>
</dbReference>
<keyword evidence="8 11" id="KW-0326">Glycosidase</keyword>
<dbReference type="InterPro" id="IPR012904">
    <property type="entry name" value="OGG_N"/>
</dbReference>
<dbReference type="Proteomes" id="UP000233425">
    <property type="component" value="Unassembled WGS sequence"/>
</dbReference>
<dbReference type="GO" id="GO:0006289">
    <property type="term" value="P:nucleotide-excision repair"/>
    <property type="evidence" value="ECO:0007669"/>
    <property type="project" value="InterPro"/>
</dbReference>
<keyword evidence="12" id="KW-1185">Reference proteome</keyword>
<organism evidence="11 12">
    <name type="scientific">Ruminococcus bromii</name>
    <dbReference type="NCBI Taxonomy" id="40518"/>
    <lineage>
        <taxon>Bacteria</taxon>
        <taxon>Bacillati</taxon>
        <taxon>Bacillota</taxon>
        <taxon>Clostridia</taxon>
        <taxon>Eubacteriales</taxon>
        <taxon>Oscillospiraceae</taxon>
        <taxon>Ruminococcus</taxon>
    </lineage>
</organism>
<evidence type="ECO:0000256" key="2">
    <source>
        <dbReference type="ARBA" id="ARBA00012720"/>
    </source>
</evidence>
<dbReference type="Gene3D" id="1.10.1670.10">
    <property type="entry name" value="Helix-hairpin-Helix base-excision DNA repair enzymes (C-terminal)"/>
    <property type="match status" value="1"/>
</dbReference>
<dbReference type="InterPro" id="IPR011257">
    <property type="entry name" value="DNA_glycosylase"/>
</dbReference>
<reference evidence="11" key="1">
    <citation type="journal article" date="2018" name="Environ. Microbiol.">
        <title>Sporulation capability and amylosome conservation among diverse human colonic and rumen isolates of the keystone starch-degrader Ruminococcus bromii.</title>
        <authorList>
            <person name="Mukhopadhya I."/>
            <person name="Morais S."/>
            <person name="Laverde-Gomez J."/>
            <person name="Sheridan P.O."/>
            <person name="Walker A.W."/>
            <person name="Kelly W."/>
            <person name="Klieve A.V."/>
            <person name="Ouwerkerk D."/>
            <person name="Duncan S.H."/>
            <person name="Louis P."/>
            <person name="Koropatkin N."/>
            <person name="Cockburn D."/>
            <person name="Kibler R."/>
            <person name="Cooper P.J."/>
            <person name="Sandoval C."/>
            <person name="Crost E."/>
            <person name="Juge N."/>
            <person name="Bayer E.A."/>
            <person name="Flint H.J."/>
        </authorList>
    </citation>
    <scope>NUCLEOTIDE SEQUENCE [LARGE SCALE GENOMIC DNA]</scope>
    <source>
        <strain evidence="11">ATCC 27255</strain>
    </source>
</reference>
<feature type="domain" description="HhH-GPD" evidence="10">
    <location>
        <begin position="122"/>
        <end position="271"/>
    </location>
</feature>
<evidence type="ECO:0000256" key="5">
    <source>
        <dbReference type="ARBA" id="ARBA00023204"/>
    </source>
</evidence>
<name>A0A2N0UYQ0_9FIRM</name>
<proteinExistence type="inferred from homology"/>
<keyword evidence="3" id="KW-0227">DNA damage</keyword>
<dbReference type="Gene3D" id="1.10.340.30">
    <property type="entry name" value="Hypothetical protein, domain 2"/>
    <property type="match status" value="1"/>
</dbReference>
<protein>
    <recommendedName>
        <fullName evidence="2">DNA-(apurinic or apyrimidinic site) lyase</fullName>
        <ecNumber evidence="2">4.2.99.18</ecNumber>
    </recommendedName>
</protein>
<keyword evidence="4 11" id="KW-0378">Hydrolase</keyword>